<evidence type="ECO:0000256" key="1">
    <source>
        <dbReference type="SAM" id="Phobius"/>
    </source>
</evidence>
<dbReference type="RefSeq" id="WP_126018009.1">
    <property type="nucleotide sequence ID" value="NZ_CP034437.1"/>
</dbReference>
<protein>
    <submittedName>
        <fullName evidence="2">Uncharacterized protein</fullName>
    </submittedName>
</protein>
<dbReference type="EMBL" id="CP034437">
    <property type="protein sequence ID" value="AZN42321.1"/>
    <property type="molecule type" value="Genomic_DNA"/>
</dbReference>
<keyword evidence="1" id="KW-1133">Transmembrane helix</keyword>
<feature type="transmembrane region" description="Helical" evidence="1">
    <location>
        <begin position="89"/>
        <end position="110"/>
    </location>
</feature>
<gene>
    <name evidence="2" type="ORF">EJC50_23535</name>
</gene>
<feature type="transmembrane region" description="Helical" evidence="1">
    <location>
        <begin position="6"/>
        <end position="26"/>
    </location>
</feature>
<feature type="transmembrane region" description="Helical" evidence="1">
    <location>
        <begin position="122"/>
        <end position="141"/>
    </location>
</feature>
<dbReference type="AlphaFoldDB" id="A0A3Q8X7V0"/>
<dbReference type="OrthoDB" id="2678566at2"/>
<keyword evidence="1" id="KW-0472">Membrane</keyword>
<keyword evidence="3" id="KW-1185">Reference proteome</keyword>
<sequence>MKEFLLFMVFSTIEGVSAFALTLYIYRFDLKRYILPVLIVVTLANLQSFAIREDTSLSFIAPTANIVFIILFMATVVRVPIVWAMITGVSGYFAFGLLQVSIVLASNGYLSIDAVQHVPLRGYMLQTLTGISGTYLGWMLYQFGYGFSFQFDRLRLRFEKTVVIGFIGVMLSLLTLLIYYKDAFMIMLSFLVSMLLFLYYAINKEAAS</sequence>
<dbReference type="KEGG" id="palb:EJC50_23535"/>
<feature type="transmembrane region" description="Helical" evidence="1">
    <location>
        <begin position="57"/>
        <end position="77"/>
    </location>
</feature>
<dbReference type="Proteomes" id="UP000272528">
    <property type="component" value="Chromosome"/>
</dbReference>
<proteinExistence type="predicted"/>
<feature type="transmembrane region" description="Helical" evidence="1">
    <location>
        <begin position="162"/>
        <end position="180"/>
    </location>
</feature>
<reference evidence="3" key="1">
    <citation type="submission" date="2018-12" db="EMBL/GenBank/DDBJ databases">
        <title>Genome sequence of Peanibacillus sp.</title>
        <authorList>
            <person name="Subramani G."/>
            <person name="Srinivasan S."/>
            <person name="Kim M.K."/>
        </authorList>
    </citation>
    <scope>NUCLEOTIDE SEQUENCE [LARGE SCALE GENOMIC DNA]</scope>
    <source>
        <strain evidence="3">18JY67-1</strain>
    </source>
</reference>
<accession>A0A3Q8X7V0</accession>
<name>A0A3Q8X7V0_9BACL</name>
<keyword evidence="1" id="KW-0812">Transmembrane</keyword>
<organism evidence="2 3">
    <name type="scientific">Paenibacillus albus</name>
    <dbReference type="NCBI Taxonomy" id="2495582"/>
    <lineage>
        <taxon>Bacteria</taxon>
        <taxon>Bacillati</taxon>
        <taxon>Bacillota</taxon>
        <taxon>Bacilli</taxon>
        <taxon>Bacillales</taxon>
        <taxon>Paenibacillaceae</taxon>
        <taxon>Paenibacillus</taxon>
    </lineage>
</organism>
<feature type="transmembrane region" description="Helical" evidence="1">
    <location>
        <begin position="33"/>
        <end position="51"/>
    </location>
</feature>
<evidence type="ECO:0000313" key="3">
    <source>
        <dbReference type="Proteomes" id="UP000272528"/>
    </source>
</evidence>
<feature type="transmembrane region" description="Helical" evidence="1">
    <location>
        <begin position="186"/>
        <end position="202"/>
    </location>
</feature>
<evidence type="ECO:0000313" key="2">
    <source>
        <dbReference type="EMBL" id="AZN42321.1"/>
    </source>
</evidence>